<dbReference type="AlphaFoldDB" id="A0A9P4HL48"/>
<comment type="caution">
    <text evidence="2">The sequence shown here is derived from an EMBL/GenBank/DDBJ whole genome shotgun (WGS) entry which is preliminary data.</text>
</comment>
<feature type="compositionally biased region" description="Polar residues" evidence="1">
    <location>
        <begin position="32"/>
        <end position="41"/>
    </location>
</feature>
<feature type="compositionally biased region" description="Low complexity" evidence="1">
    <location>
        <begin position="84"/>
        <end position="99"/>
    </location>
</feature>
<dbReference type="OrthoDB" id="5544375at2759"/>
<dbReference type="Pfam" id="PF07956">
    <property type="entry name" value="DUF1690"/>
    <property type="match status" value="1"/>
</dbReference>
<name>A0A9P4HL48_9PEZI</name>
<dbReference type="InterPro" id="IPR012471">
    <property type="entry name" value="DUF1690"/>
</dbReference>
<feature type="region of interest" description="Disordered" evidence="1">
    <location>
        <begin position="28"/>
        <end position="47"/>
    </location>
</feature>
<dbReference type="Proteomes" id="UP000799776">
    <property type="component" value="Unassembled WGS sequence"/>
</dbReference>
<accession>A0A9P4HL48</accession>
<keyword evidence="3" id="KW-1185">Reference proteome</keyword>
<evidence type="ECO:0000256" key="1">
    <source>
        <dbReference type="SAM" id="MobiDB-lite"/>
    </source>
</evidence>
<dbReference type="EMBL" id="ML978769">
    <property type="protein sequence ID" value="KAF2083605.1"/>
    <property type="molecule type" value="Genomic_DNA"/>
</dbReference>
<feature type="compositionally biased region" description="Basic and acidic residues" evidence="1">
    <location>
        <begin position="73"/>
        <end position="83"/>
    </location>
</feature>
<organism evidence="2 3">
    <name type="scientific">Saccharata proteae CBS 121410</name>
    <dbReference type="NCBI Taxonomy" id="1314787"/>
    <lineage>
        <taxon>Eukaryota</taxon>
        <taxon>Fungi</taxon>
        <taxon>Dikarya</taxon>
        <taxon>Ascomycota</taxon>
        <taxon>Pezizomycotina</taxon>
        <taxon>Dothideomycetes</taxon>
        <taxon>Dothideomycetes incertae sedis</taxon>
        <taxon>Botryosphaeriales</taxon>
        <taxon>Saccharataceae</taxon>
        <taxon>Saccharata</taxon>
    </lineage>
</organism>
<proteinExistence type="predicted"/>
<evidence type="ECO:0000313" key="2">
    <source>
        <dbReference type="EMBL" id="KAF2083605.1"/>
    </source>
</evidence>
<protein>
    <submittedName>
        <fullName evidence="2">DUF1690-domain-containing protein</fullName>
    </submittedName>
</protein>
<reference evidence="2" key="1">
    <citation type="journal article" date="2020" name="Stud. Mycol.">
        <title>101 Dothideomycetes genomes: a test case for predicting lifestyles and emergence of pathogens.</title>
        <authorList>
            <person name="Haridas S."/>
            <person name="Albert R."/>
            <person name="Binder M."/>
            <person name="Bloem J."/>
            <person name="Labutti K."/>
            <person name="Salamov A."/>
            <person name="Andreopoulos B."/>
            <person name="Baker S."/>
            <person name="Barry K."/>
            <person name="Bills G."/>
            <person name="Bluhm B."/>
            <person name="Cannon C."/>
            <person name="Castanera R."/>
            <person name="Culley D."/>
            <person name="Daum C."/>
            <person name="Ezra D."/>
            <person name="Gonzalez J."/>
            <person name="Henrissat B."/>
            <person name="Kuo A."/>
            <person name="Liang C."/>
            <person name="Lipzen A."/>
            <person name="Lutzoni F."/>
            <person name="Magnuson J."/>
            <person name="Mondo S."/>
            <person name="Nolan M."/>
            <person name="Ohm R."/>
            <person name="Pangilinan J."/>
            <person name="Park H.-J."/>
            <person name="Ramirez L."/>
            <person name="Alfaro M."/>
            <person name="Sun H."/>
            <person name="Tritt A."/>
            <person name="Yoshinaga Y."/>
            <person name="Zwiers L.-H."/>
            <person name="Turgeon B."/>
            <person name="Goodwin S."/>
            <person name="Spatafora J."/>
            <person name="Crous P."/>
            <person name="Grigoriev I."/>
        </authorList>
    </citation>
    <scope>NUCLEOTIDE SEQUENCE</scope>
    <source>
        <strain evidence="2">CBS 121410</strain>
    </source>
</reference>
<feature type="region of interest" description="Disordered" evidence="1">
    <location>
        <begin position="73"/>
        <end position="114"/>
    </location>
</feature>
<sequence>MGAGNSKPDGQVPQHVFSANAPVRFSSELVDSLQSSPQSDSTRTKALELQVQSRVTSELEKLRDAEAARLREIQEQISSEDKSGSPSLSEKLSDSLSSSDTLAQKQRRQDLNRGVVEKEITELKKKLEGRKKVDHLDPGVEKAKDEVVKCLRMNDRRPLDCWREVEEFRREVGRLEREFVQKTVR</sequence>
<gene>
    <name evidence="2" type="ORF">K490DRAFT_69658</name>
</gene>
<evidence type="ECO:0000313" key="3">
    <source>
        <dbReference type="Proteomes" id="UP000799776"/>
    </source>
</evidence>